<dbReference type="OrthoDB" id="10254221at2759"/>
<dbReference type="InterPro" id="IPR051606">
    <property type="entry name" value="Polyketide_Oxido-like"/>
</dbReference>
<dbReference type="PANTHER" id="PTHR43355:SF2">
    <property type="entry name" value="FLAVIN REDUCTASE (NADPH)"/>
    <property type="match status" value="1"/>
</dbReference>
<dbReference type="InterPro" id="IPR016040">
    <property type="entry name" value="NAD(P)-bd_dom"/>
</dbReference>
<feature type="domain" description="NAD(P)-binding" evidence="2">
    <location>
        <begin position="14"/>
        <end position="203"/>
    </location>
</feature>
<proteinExistence type="inferred from homology"/>
<evidence type="ECO:0000313" key="3">
    <source>
        <dbReference type="EMBL" id="KAF2652221.1"/>
    </source>
</evidence>
<dbReference type="InterPro" id="IPR036291">
    <property type="entry name" value="NAD(P)-bd_dom_sf"/>
</dbReference>
<dbReference type="EMBL" id="MU004407">
    <property type="protein sequence ID" value="KAF2652221.1"/>
    <property type="molecule type" value="Genomic_DNA"/>
</dbReference>
<name>A0A6A6SZ25_9PLEO</name>
<accession>A0A6A6SZ25</accession>
<evidence type="ECO:0000313" key="4">
    <source>
        <dbReference type="Proteomes" id="UP000799324"/>
    </source>
</evidence>
<evidence type="ECO:0000259" key="2">
    <source>
        <dbReference type="Pfam" id="PF13460"/>
    </source>
</evidence>
<dbReference type="GO" id="GO:0042602">
    <property type="term" value="F:riboflavin reductase (NADPH) activity"/>
    <property type="evidence" value="ECO:0007669"/>
    <property type="project" value="TreeGrafter"/>
</dbReference>
<dbReference type="AlphaFoldDB" id="A0A6A6SZ25"/>
<dbReference type="Gene3D" id="3.40.50.720">
    <property type="entry name" value="NAD(P)-binding Rossmann-like Domain"/>
    <property type="match status" value="1"/>
</dbReference>
<comment type="similarity">
    <text evidence="1">Belongs to the avfA family.</text>
</comment>
<gene>
    <name evidence="3" type="ORF">K491DRAFT_695778</name>
</gene>
<evidence type="ECO:0000256" key="1">
    <source>
        <dbReference type="ARBA" id="ARBA00038376"/>
    </source>
</evidence>
<protein>
    <submittedName>
        <fullName evidence="3">NAD(P)-binding protein</fullName>
    </submittedName>
</protein>
<dbReference type="GO" id="GO:0004074">
    <property type="term" value="F:biliverdin reductase [NAD(P)H] activity"/>
    <property type="evidence" value="ECO:0007669"/>
    <property type="project" value="TreeGrafter"/>
</dbReference>
<reference evidence="3" key="1">
    <citation type="journal article" date="2020" name="Stud. Mycol.">
        <title>101 Dothideomycetes genomes: a test case for predicting lifestyles and emergence of pathogens.</title>
        <authorList>
            <person name="Haridas S."/>
            <person name="Albert R."/>
            <person name="Binder M."/>
            <person name="Bloem J."/>
            <person name="Labutti K."/>
            <person name="Salamov A."/>
            <person name="Andreopoulos B."/>
            <person name="Baker S."/>
            <person name="Barry K."/>
            <person name="Bills G."/>
            <person name="Bluhm B."/>
            <person name="Cannon C."/>
            <person name="Castanera R."/>
            <person name="Culley D."/>
            <person name="Daum C."/>
            <person name="Ezra D."/>
            <person name="Gonzalez J."/>
            <person name="Henrissat B."/>
            <person name="Kuo A."/>
            <person name="Liang C."/>
            <person name="Lipzen A."/>
            <person name="Lutzoni F."/>
            <person name="Magnuson J."/>
            <person name="Mondo S."/>
            <person name="Nolan M."/>
            <person name="Ohm R."/>
            <person name="Pangilinan J."/>
            <person name="Park H.-J."/>
            <person name="Ramirez L."/>
            <person name="Alfaro M."/>
            <person name="Sun H."/>
            <person name="Tritt A."/>
            <person name="Yoshinaga Y."/>
            <person name="Zwiers L.-H."/>
            <person name="Turgeon B."/>
            <person name="Goodwin S."/>
            <person name="Spatafora J."/>
            <person name="Crous P."/>
            <person name="Grigoriev I."/>
        </authorList>
    </citation>
    <scope>NUCLEOTIDE SEQUENCE</scope>
    <source>
        <strain evidence="3">CBS 122681</strain>
    </source>
</reference>
<keyword evidence="4" id="KW-1185">Reference proteome</keyword>
<organism evidence="3 4">
    <name type="scientific">Lophiostoma macrostomum CBS 122681</name>
    <dbReference type="NCBI Taxonomy" id="1314788"/>
    <lineage>
        <taxon>Eukaryota</taxon>
        <taxon>Fungi</taxon>
        <taxon>Dikarya</taxon>
        <taxon>Ascomycota</taxon>
        <taxon>Pezizomycotina</taxon>
        <taxon>Dothideomycetes</taxon>
        <taxon>Pleosporomycetidae</taxon>
        <taxon>Pleosporales</taxon>
        <taxon>Lophiostomataceae</taxon>
        <taxon>Lophiostoma</taxon>
    </lineage>
</organism>
<dbReference type="PANTHER" id="PTHR43355">
    <property type="entry name" value="FLAVIN REDUCTASE (NADPH)"/>
    <property type="match status" value="1"/>
</dbReference>
<dbReference type="Pfam" id="PF13460">
    <property type="entry name" value="NAD_binding_10"/>
    <property type="match status" value="1"/>
</dbReference>
<dbReference type="SUPFAM" id="SSF51735">
    <property type="entry name" value="NAD(P)-binding Rossmann-fold domains"/>
    <property type="match status" value="1"/>
</dbReference>
<dbReference type="Proteomes" id="UP000799324">
    <property type="component" value="Unassembled WGS sequence"/>
</dbReference>
<sequence>MSRHILVFGGTSPAGVDFCLAALRDGHTLTLFARNASKLPSEIASNVTIITGQINDASAIEKAVSCGAKTCISFIGPNPNTNSIKKGETPIADGYRIILPLLQQYSYTRTLFVSTASYKDAQDSFSLIYRLMVWFVYLFFNGSYVEITSMTPQMVALPSELNWTVFRVPLLLDGEAKPVKAGYIGEVGIKLDRKGLAEWVLREMEEGKWIGKCPALANA</sequence>